<keyword evidence="4 7" id="KW-0238">DNA-binding</keyword>
<dbReference type="PANTHER" id="PTHR48111">
    <property type="entry name" value="REGULATOR OF RPOS"/>
    <property type="match status" value="1"/>
</dbReference>
<keyword evidence="11" id="KW-1185">Reference proteome</keyword>
<dbReference type="EMBL" id="QWGE01000001">
    <property type="protein sequence ID" value="RIJ42819.1"/>
    <property type="molecule type" value="Genomic_DNA"/>
</dbReference>
<dbReference type="PROSITE" id="PS50110">
    <property type="entry name" value="RESPONSE_REGULATORY"/>
    <property type="match status" value="1"/>
</dbReference>
<dbReference type="CDD" id="cd00383">
    <property type="entry name" value="trans_reg_C"/>
    <property type="match status" value="1"/>
</dbReference>
<dbReference type="RefSeq" id="WP_119430701.1">
    <property type="nucleotide sequence ID" value="NZ_QWGE01000001.1"/>
</dbReference>
<protein>
    <submittedName>
        <fullName evidence="10">DNA-binding response regulator</fullName>
    </submittedName>
</protein>
<name>A0A399SIU1_9BACT</name>
<evidence type="ECO:0000313" key="11">
    <source>
        <dbReference type="Proteomes" id="UP000266005"/>
    </source>
</evidence>
<dbReference type="SMART" id="SM00448">
    <property type="entry name" value="REC"/>
    <property type="match status" value="1"/>
</dbReference>
<evidence type="ECO:0000256" key="2">
    <source>
        <dbReference type="ARBA" id="ARBA00023012"/>
    </source>
</evidence>
<dbReference type="Gene3D" id="6.10.250.690">
    <property type="match status" value="1"/>
</dbReference>
<dbReference type="Proteomes" id="UP000266005">
    <property type="component" value="Unassembled WGS sequence"/>
</dbReference>
<keyword evidence="3" id="KW-0805">Transcription regulation</keyword>
<proteinExistence type="predicted"/>
<dbReference type="PANTHER" id="PTHR48111:SF22">
    <property type="entry name" value="REGULATOR OF RPOS"/>
    <property type="match status" value="1"/>
</dbReference>
<dbReference type="InterPro" id="IPR011006">
    <property type="entry name" value="CheY-like_superfamily"/>
</dbReference>
<feature type="domain" description="OmpR/PhoB-type" evidence="9">
    <location>
        <begin position="124"/>
        <end position="224"/>
    </location>
</feature>
<dbReference type="Gene3D" id="3.40.50.2300">
    <property type="match status" value="1"/>
</dbReference>
<dbReference type="PROSITE" id="PS51755">
    <property type="entry name" value="OMPR_PHOB"/>
    <property type="match status" value="1"/>
</dbReference>
<accession>A0A399SIU1</accession>
<dbReference type="GO" id="GO:0006355">
    <property type="term" value="P:regulation of DNA-templated transcription"/>
    <property type="evidence" value="ECO:0007669"/>
    <property type="project" value="InterPro"/>
</dbReference>
<evidence type="ECO:0000256" key="3">
    <source>
        <dbReference type="ARBA" id="ARBA00023015"/>
    </source>
</evidence>
<dbReference type="AlphaFoldDB" id="A0A399SIU1"/>
<dbReference type="InterPro" id="IPR001867">
    <property type="entry name" value="OmpR/PhoB-type_DNA-bd"/>
</dbReference>
<dbReference type="Pfam" id="PF00072">
    <property type="entry name" value="Response_reg"/>
    <property type="match status" value="1"/>
</dbReference>
<dbReference type="Gene3D" id="1.10.10.10">
    <property type="entry name" value="Winged helix-like DNA-binding domain superfamily/Winged helix DNA-binding domain"/>
    <property type="match status" value="1"/>
</dbReference>
<evidence type="ECO:0000256" key="6">
    <source>
        <dbReference type="PROSITE-ProRule" id="PRU00169"/>
    </source>
</evidence>
<dbReference type="InterPro" id="IPR036388">
    <property type="entry name" value="WH-like_DNA-bd_sf"/>
</dbReference>
<sequence length="226" mass="25728">MKLLIVEDEPVLLEEVEHYLGQQGFLCESAPTYLLAEDKVSLYAYDVVVLDITLPDGNGLQLLRQLKNLHPETGVVIISAKNSLDDKLSGFGLGADDYLTKPFHMEELNARINALIRRRDFKGSAVLTFEELEVDTEAHEVSVAGEKLQLTKKEYELLLYFIINKNRLLSQRSIAEHLWGDDYDMADNYNFVYMHIKNLRRKLVSTAGTDYITTVYGMGYKWTAAS</sequence>
<organism evidence="10 11">
    <name type="scientific">Pontibacter oryzae</name>
    <dbReference type="NCBI Taxonomy" id="2304593"/>
    <lineage>
        <taxon>Bacteria</taxon>
        <taxon>Pseudomonadati</taxon>
        <taxon>Bacteroidota</taxon>
        <taxon>Cytophagia</taxon>
        <taxon>Cytophagales</taxon>
        <taxon>Hymenobacteraceae</taxon>
        <taxon>Pontibacter</taxon>
    </lineage>
</organism>
<dbReference type="SMART" id="SM00862">
    <property type="entry name" value="Trans_reg_C"/>
    <property type="match status" value="1"/>
</dbReference>
<gene>
    <name evidence="10" type="ORF">D1627_02930</name>
</gene>
<dbReference type="GO" id="GO:0000156">
    <property type="term" value="F:phosphorelay response regulator activity"/>
    <property type="evidence" value="ECO:0007669"/>
    <property type="project" value="TreeGrafter"/>
</dbReference>
<evidence type="ECO:0000256" key="7">
    <source>
        <dbReference type="PROSITE-ProRule" id="PRU01091"/>
    </source>
</evidence>
<feature type="modified residue" description="4-aspartylphosphate" evidence="6">
    <location>
        <position position="51"/>
    </location>
</feature>
<evidence type="ECO:0000313" key="10">
    <source>
        <dbReference type="EMBL" id="RIJ42819.1"/>
    </source>
</evidence>
<dbReference type="Pfam" id="PF00486">
    <property type="entry name" value="Trans_reg_C"/>
    <property type="match status" value="1"/>
</dbReference>
<evidence type="ECO:0000256" key="4">
    <source>
        <dbReference type="ARBA" id="ARBA00023125"/>
    </source>
</evidence>
<dbReference type="GO" id="GO:0005829">
    <property type="term" value="C:cytosol"/>
    <property type="evidence" value="ECO:0007669"/>
    <property type="project" value="TreeGrafter"/>
</dbReference>
<dbReference type="SUPFAM" id="SSF52172">
    <property type="entry name" value="CheY-like"/>
    <property type="match status" value="1"/>
</dbReference>
<keyword evidence="2" id="KW-0902">Two-component regulatory system</keyword>
<evidence type="ECO:0000259" key="8">
    <source>
        <dbReference type="PROSITE" id="PS50110"/>
    </source>
</evidence>
<reference evidence="11" key="1">
    <citation type="submission" date="2018-08" db="EMBL/GenBank/DDBJ databases">
        <title>Mucilaginibacter sp. MYSH2.</title>
        <authorList>
            <person name="Seo T."/>
        </authorList>
    </citation>
    <scope>NUCLEOTIDE SEQUENCE [LARGE SCALE GENOMIC DNA]</scope>
    <source>
        <strain evidence="11">KIRAN</strain>
    </source>
</reference>
<dbReference type="InterPro" id="IPR001789">
    <property type="entry name" value="Sig_transdc_resp-reg_receiver"/>
</dbReference>
<keyword evidence="5" id="KW-0804">Transcription</keyword>
<dbReference type="GO" id="GO:0000976">
    <property type="term" value="F:transcription cis-regulatory region binding"/>
    <property type="evidence" value="ECO:0007669"/>
    <property type="project" value="TreeGrafter"/>
</dbReference>
<dbReference type="InterPro" id="IPR039420">
    <property type="entry name" value="WalR-like"/>
</dbReference>
<feature type="domain" description="Response regulatory" evidence="8">
    <location>
        <begin position="2"/>
        <end position="116"/>
    </location>
</feature>
<comment type="caution">
    <text evidence="10">The sequence shown here is derived from an EMBL/GenBank/DDBJ whole genome shotgun (WGS) entry which is preliminary data.</text>
</comment>
<dbReference type="OrthoDB" id="9774822at2"/>
<evidence type="ECO:0000256" key="1">
    <source>
        <dbReference type="ARBA" id="ARBA00022553"/>
    </source>
</evidence>
<keyword evidence="1 6" id="KW-0597">Phosphoprotein</keyword>
<dbReference type="GO" id="GO:0032993">
    <property type="term" value="C:protein-DNA complex"/>
    <property type="evidence" value="ECO:0007669"/>
    <property type="project" value="TreeGrafter"/>
</dbReference>
<evidence type="ECO:0000256" key="5">
    <source>
        <dbReference type="ARBA" id="ARBA00023163"/>
    </source>
</evidence>
<feature type="DNA-binding region" description="OmpR/PhoB-type" evidence="7">
    <location>
        <begin position="124"/>
        <end position="224"/>
    </location>
</feature>
<evidence type="ECO:0000259" key="9">
    <source>
        <dbReference type="PROSITE" id="PS51755"/>
    </source>
</evidence>